<dbReference type="InterPro" id="IPR051052">
    <property type="entry name" value="Diverse_substrate_MTase"/>
</dbReference>
<evidence type="ECO:0000259" key="4">
    <source>
        <dbReference type="Pfam" id="PF08241"/>
    </source>
</evidence>
<proteinExistence type="inferred from homology"/>
<evidence type="ECO:0000313" key="5">
    <source>
        <dbReference type="EMBL" id="MFE1352671.1"/>
    </source>
</evidence>
<keyword evidence="2 5" id="KW-0489">Methyltransferase</keyword>
<reference evidence="5 6" key="1">
    <citation type="submission" date="2024-09" db="EMBL/GenBank/DDBJ databases">
        <title>The Natural Products Discovery Center: Release of the First 8490 Sequenced Strains for Exploring Actinobacteria Biosynthetic Diversity.</title>
        <authorList>
            <person name="Kalkreuter E."/>
            <person name="Kautsar S.A."/>
            <person name="Yang D."/>
            <person name="Bader C.D."/>
            <person name="Teijaro C.N."/>
            <person name="Fluegel L."/>
            <person name="Davis C.M."/>
            <person name="Simpson J.R."/>
            <person name="Lauterbach L."/>
            <person name="Steele A.D."/>
            <person name="Gui C."/>
            <person name="Meng S."/>
            <person name="Li G."/>
            <person name="Viehrig K."/>
            <person name="Ye F."/>
            <person name="Su P."/>
            <person name="Kiefer A.F."/>
            <person name="Nichols A."/>
            <person name="Cepeda A.J."/>
            <person name="Yan W."/>
            <person name="Fan B."/>
            <person name="Jiang Y."/>
            <person name="Adhikari A."/>
            <person name="Zheng C.-J."/>
            <person name="Schuster L."/>
            <person name="Cowan T.M."/>
            <person name="Smanski M.J."/>
            <person name="Chevrette M.G."/>
            <person name="De Carvalho L.P.S."/>
            <person name="Shen B."/>
        </authorList>
    </citation>
    <scope>NUCLEOTIDE SEQUENCE [LARGE SCALE GENOMIC DNA]</scope>
    <source>
        <strain evidence="5 6">NPDC058753</strain>
    </source>
</reference>
<dbReference type="EC" id="2.1.1.-" evidence="5"/>
<dbReference type="Pfam" id="PF08241">
    <property type="entry name" value="Methyltransf_11"/>
    <property type="match status" value="1"/>
</dbReference>
<dbReference type="EMBL" id="JBHYPX010000019">
    <property type="protein sequence ID" value="MFE1352671.1"/>
    <property type="molecule type" value="Genomic_DNA"/>
</dbReference>
<gene>
    <name evidence="5" type="ORF">ACFW6T_11850</name>
</gene>
<evidence type="ECO:0000256" key="2">
    <source>
        <dbReference type="ARBA" id="ARBA00022603"/>
    </source>
</evidence>
<dbReference type="InterPro" id="IPR029063">
    <property type="entry name" value="SAM-dependent_MTases_sf"/>
</dbReference>
<keyword evidence="3 5" id="KW-0808">Transferase</keyword>
<sequence length="291" mass="31663">MIGPGTHVRHARPSRDLAAAERFWTGGLGLTENPTEGNRPMYDLKAHANSFGPVAAQYQAARPSYPEALFDALERLSGRPLDGADVLDVGAGTGIATRLLAGRGARVVAVEPSAGMAAVLCEVSPELPVVKATGDELPFHDASVDFVTYAQAFHWTDPERSIPEAVRVLRPGGALAVWWNVKDYEVPWLAAQQERMRTALSTYHYTGGGNARPEKLTASGLEVRSERLRWERTVPVDQVIDDLTSRSYFAVLTPEQRAPVLAAERAALLAEFPDGRVVEPYLLDAFVLPKP</sequence>
<evidence type="ECO:0000256" key="3">
    <source>
        <dbReference type="ARBA" id="ARBA00022679"/>
    </source>
</evidence>
<accession>A0ABW6GIY6</accession>
<protein>
    <submittedName>
        <fullName evidence="5">Class I SAM-dependent methyltransferase</fullName>
        <ecNumber evidence="5">2.1.1.-</ecNumber>
    </submittedName>
</protein>
<feature type="domain" description="Methyltransferase type 11" evidence="4">
    <location>
        <begin position="87"/>
        <end position="176"/>
    </location>
</feature>
<comment type="similarity">
    <text evidence="1">Belongs to the methyltransferase superfamily.</text>
</comment>
<dbReference type="Gene3D" id="3.40.50.150">
    <property type="entry name" value="Vaccinia Virus protein VP39"/>
    <property type="match status" value="1"/>
</dbReference>
<dbReference type="RefSeq" id="WP_380323556.1">
    <property type="nucleotide sequence ID" value="NZ_JBHYPW010000021.1"/>
</dbReference>
<dbReference type="CDD" id="cd02440">
    <property type="entry name" value="AdoMet_MTases"/>
    <property type="match status" value="1"/>
</dbReference>
<dbReference type="GO" id="GO:0032259">
    <property type="term" value="P:methylation"/>
    <property type="evidence" value="ECO:0007669"/>
    <property type="project" value="UniProtKB-KW"/>
</dbReference>
<dbReference type="PANTHER" id="PTHR44942:SF4">
    <property type="entry name" value="METHYLTRANSFERASE TYPE 11 DOMAIN-CONTAINING PROTEIN"/>
    <property type="match status" value="1"/>
</dbReference>
<evidence type="ECO:0000256" key="1">
    <source>
        <dbReference type="ARBA" id="ARBA00008361"/>
    </source>
</evidence>
<keyword evidence="6" id="KW-1185">Reference proteome</keyword>
<organism evidence="5 6">
    <name type="scientific">Kitasatospora phosalacinea</name>
    <dbReference type="NCBI Taxonomy" id="2065"/>
    <lineage>
        <taxon>Bacteria</taxon>
        <taxon>Bacillati</taxon>
        <taxon>Actinomycetota</taxon>
        <taxon>Actinomycetes</taxon>
        <taxon>Kitasatosporales</taxon>
        <taxon>Streptomycetaceae</taxon>
        <taxon>Kitasatospora</taxon>
    </lineage>
</organism>
<evidence type="ECO:0000313" key="6">
    <source>
        <dbReference type="Proteomes" id="UP001599542"/>
    </source>
</evidence>
<name>A0ABW6GIY6_9ACTN</name>
<dbReference type="SUPFAM" id="SSF53335">
    <property type="entry name" value="S-adenosyl-L-methionine-dependent methyltransferases"/>
    <property type="match status" value="1"/>
</dbReference>
<dbReference type="Proteomes" id="UP001599542">
    <property type="component" value="Unassembled WGS sequence"/>
</dbReference>
<dbReference type="GO" id="GO:0008168">
    <property type="term" value="F:methyltransferase activity"/>
    <property type="evidence" value="ECO:0007669"/>
    <property type="project" value="UniProtKB-KW"/>
</dbReference>
<dbReference type="PANTHER" id="PTHR44942">
    <property type="entry name" value="METHYLTRANSF_11 DOMAIN-CONTAINING PROTEIN"/>
    <property type="match status" value="1"/>
</dbReference>
<comment type="caution">
    <text evidence="5">The sequence shown here is derived from an EMBL/GenBank/DDBJ whole genome shotgun (WGS) entry which is preliminary data.</text>
</comment>
<dbReference type="InterPro" id="IPR013216">
    <property type="entry name" value="Methyltransf_11"/>
</dbReference>